<feature type="binding site" evidence="10">
    <location>
        <position position="191"/>
    </location>
    <ligand>
        <name>[4Fe-4S] cluster</name>
        <dbReference type="ChEBI" id="CHEBI:49883"/>
    </ligand>
</feature>
<feature type="binding site" evidence="10">
    <location>
        <position position="201"/>
    </location>
    <ligand>
        <name>[4Fe-4S] cluster</name>
        <dbReference type="ChEBI" id="CHEBI:49883"/>
    </ligand>
</feature>
<feature type="domain" description="HhH-GPD" evidence="11">
    <location>
        <begin position="40"/>
        <end position="189"/>
    </location>
</feature>
<name>A0A8J6J0T5_9FIRM</name>
<dbReference type="GO" id="GO:0006285">
    <property type="term" value="P:base-excision repair, AP site formation"/>
    <property type="evidence" value="ECO:0007669"/>
    <property type="project" value="TreeGrafter"/>
</dbReference>
<comment type="similarity">
    <text evidence="1 10">Belongs to the Nth/MutY family.</text>
</comment>
<evidence type="ECO:0000256" key="8">
    <source>
        <dbReference type="ARBA" id="ARBA00023204"/>
    </source>
</evidence>
<keyword evidence="7 10" id="KW-0411">Iron-sulfur</keyword>
<dbReference type="InterPro" id="IPR011257">
    <property type="entry name" value="DNA_glycosylase"/>
</dbReference>
<keyword evidence="2 10" id="KW-0004">4Fe-4S</keyword>
<keyword evidence="10" id="KW-0456">Lyase</keyword>
<feature type="binding site" evidence="10">
    <location>
        <position position="207"/>
    </location>
    <ligand>
        <name>[4Fe-4S] cluster</name>
        <dbReference type="ChEBI" id="CHEBI:49883"/>
    </ligand>
</feature>
<dbReference type="PANTHER" id="PTHR10359:SF18">
    <property type="entry name" value="ENDONUCLEASE III"/>
    <property type="match status" value="1"/>
</dbReference>
<gene>
    <name evidence="10 12" type="primary">nth</name>
    <name evidence="12" type="ORF">H8S11_02925</name>
</gene>
<dbReference type="Proteomes" id="UP000628736">
    <property type="component" value="Unassembled WGS sequence"/>
</dbReference>
<accession>A0A8J6J0T5</accession>
<dbReference type="Pfam" id="PF00633">
    <property type="entry name" value="HHH"/>
    <property type="match status" value="1"/>
</dbReference>
<dbReference type="InterPro" id="IPR000445">
    <property type="entry name" value="HhH_motif"/>
</dbReference>
<dbReference type="GO" id="GO:0051539">
    <property type="term" value="F:4 iron, 4 sulfur cluster binding"/>
    <property type="evidence" value="ECO:0007669"/>
    <property type="project" value="UniProtKB-UniRule"/>
</dbReference>
<keyword evidence="10" id="KW-0238">DNA-binding</keyword>
<evidence type="ECO:0000256" key="9">
    <source>
        <dbReference type="ARBA" id="ARBA00023295"/>
    </source>
</evidence>
<comment type="caution">
    <text evidence="12">The sequence shown here is derived from an EMBL/GenBank/DDBJ whole genome shotgun (WGS) entry which is preliminary data.</text>
</comment>
<evidence type="ECO:0000256" key="7">
    <source>
        <dbReference type="ARBA" id="ARBA00023014"/>
    </source>
</evidence>
<evidence type="ECO:0000256" key="4">
    <source>
        <dbReference type="ARBA" id="ARBA00022763"/>
    </source>
</evidence>
<dbReference type="SMART" id="SM00478">
    <property type="entry name" value="ENDO3c"/>
    <property type="match status" value="1"/>
</dbReference>
<keyword evidence="13" id="KW-1185">Reference proteome</keyword>
<evidence type="ECO:0000256" key="3">
    <source>
        <dbReference type="ARBA" id="ARBA00022723"/>
    </source>
</evidence>
<evidence type="ECO:0000256" key="5">
    <source>
        <dbReference type="ARBA" id="ARBA00022801"/>
    </source>
</evidence>
<dbReference type="HAMAP" id="MF_00942">
    <property type="entry name" value="Nth"/>
    <property type="match status" value="1"/>
</dbReference>
<dbReference type="InterPro" id="IPR003651">
    <property type="entry name" value="Endonuclease3_FeS-loop_motif"/>
</dbReference>
<dbReference type="GO" id="GO:0003677">
    <property type="term" value="F:DNA binding"/>
    <property type="evidence" value="ECO:0007669"/>
    <property type="project" value="UniProtKB-UniRule"/>
</dbReference>
<evidence type="ECO:0000256" key="6">
    <source>
        <dbReference type="ARBA" id="ARBA00023004"/>
    </source>
</evidence>
<dbReference type="PIRSF" id="PIRSF001435">
    <property type="entry name" value="Nth"/>
    <property type="match status" value="1"/>
</dbReference>
<evidence type="ECO:0000313" key="13">
    <source>
        <dbReference type="Proteomes" id="UP000628736"/>
    </source>
</evidence>
<evidence type="ECO:0000256" key="2">
    <source>
        <dbReference type="ARBA" id="ARBA00022485"/>
    </source>
</evidence>
<dbReference type="InterPro" id="IPR005759">
    <property type="entry name" value="Nth"/>
</dbReference>
<evidence type="ECO:0000256" key="1">
    <source>
        <dbReference type="ARBA" id="ARBA00008343"/>
    </source>
</evidence>
<dbReference type="FunFam" id="1.10.340.30:FF:000001">
    <property type="entry name" value="Endonuclease III"/>
    <property type="match status" value="1"/>
</dbReference>
<dbReference type="EC" id="4.2.99.18" evidence="10"/>
<dbReference type="NCBIfam" id="TIGR01083">
    <property type="entry name" value="nth"/>
    <property type="match status" value="1"/>
</dbReference>
<dbReference type="AlphaFoldDB" id="A0A8J6J0T5"/>
<dbReference type="Gene3D" id="1.10.340.30">
    <property type="entry name" value="Hypothetical protein, domain 2"/>
    <property type="match status" value="1"/>
</dbReference>
<keyword evidence="3 10" id="KW-0479">Metal-binding</keyword>
<comment type="catalytic activity">
    <reaction evidence="10">
        <text>2'-deoxyribonucleotide-(2'-deoxyribose 5'-phosphate)-2'-deoxyribonucleotide-DNA = a 3'-end 2'-deoxyribonucleotide-(2,3-dehydro-2,3-deoxyribose 5'-phosphate)-DNA + a 5'-end 5'-phospho-2'-deoxyribonucleoside-DNA + H(+)</text>
        <dbReference type="Rhea" id="RHEA:66592"/>
        <dbReference type="Rhea" id="RHEA-COMP:13180"/>
        <dbReference type="Rhea" id="RHEA-COMP:16897"/>
        <dbReference type="Rhea" id="RHEA-COMP:17067"/>
        <dbReference type="ChEBI" id="CHEBI:15378"/>
        <dbReference type="ChEBI" id="CHEBI:136412"/>
        <dbReference type="ChEBI" id="CHEBI:157695"/>
        <dbReference type="ChEBI" id="CHEBI:167181"/>
        <dbReference type="EC" id="4.2.99.18"/>
    </reaction>
</comment>
<keyword evidence="12" id="KW-0255">Endonuclease</keyword>
<evidence type="ECO:0000256" key="10">
    <source>
        <dbReference type="HAMAP-Rule" id="MF_00942"/>
    </source>
</evidence>
<evidence type="ECO:0000313" key="12">
    <source>
        <dbReference type="EMBL" id="MBC5721774.1"/>
    </source>
</evidence>
<keyword evidence="8 10" id="KW-0234">DNA repair</keyword>
<dbReference type="Pfam" id="PF00730">
    <property type="entry name" value="HhH-GPD"/>
    <property type="match status" value="1"/>
</dbReference>
<evidence type="ECO:0000259" key="11">
    <source>
        <dbReference type="SMART" id="SM00478"/>
    </source>
</evidence>
<dbReference type="SMART" id="SM00525">
    <property type="entry name" value="FES"/>
    <property type="match status" value="1"/>
</dbReference>
<dbReference type="GO" id="GO:0046872">
    <property type="term" value="F:metal ion binding"/>
    <property type="evidence" value="ECO:0007669"/>
    <property type="project" value="UniProtKB-KW"/>
</dbReference>
<feature type="binding site" evidence="10">
    <location>
        <position position="198"/>
    </location>
    <ligand>
        <name>[4Fe-4S] cluster</name>
        <dbReference type="ChEBI" id="CHEBI:49883"/>
    </ligand>
</feature>
<dbReference type="InterPro" id="IPR003265">
    <property type="entry name" value="HhH-GPD_domain"/>
</dbReference>
<comment type="function">
    <text evidence="10">DNA repair enzyme that has both DNA N-glycosylase activity and AP-lyase activity. The DNA N-glycosylase activity releases various damaged pyrimidines from DNA by cleaving the N-glycosidic bond, leaving an AP (apurinic/apyrimidinic) site. The AP-lyase activity cleaves the phosphodiester bond 3' to the AP site by a beta-elimination, leaving a 3'-terminal unsaturated sugar and a product with a terminal 5'-phosphate.</text>
</comment>
<comment type="cofactor">
    <cofactor evidence="10">
        <name>[4Fe-4S] cluster</name>
        <dbReference type="ChEBI" id="CHEBI:49883"/>
    </cofactor>
    <text evidence="10">Binds 1 [4Fe-4S] cluster.</text>
</comment>
<dbReference type="CDD" id="cd00056">
    <property type="entry name" value="ENDO3c"/>
    <property type="match status" value="1"/>
</dbReference>
<dbReference type="Gene3D" id="1.10.1670.10">
    <property type="entry name" value="Helix-hairpin-Helix base-excision DNA repair enzymes (C-terminal)"/>
    <property type="match status" value="1"/>
</dbReference>
<sequence length="218" mass="24320">MKKKKADVAAIIEELKALYPDGICSLDYRKDYELLFSVRLAAQCTDERVNKVTPALYARFPTLESLANAEIAEVEQYIHSTGFFRAKAKDIVLASQMLLREYGGKVPNTMEDLLKLPGVGRKTANLILGDVYHTPGVVVADTHCIRISGLLGLTDGSKDPAKVEMQLRKILPPEESNDFCHRLVLHGRAVCIARRPQCQQCTLRPWCDFFSKQQGKGA</sequence>
<reference evidence="12" key="1">
    <citation type="submission" date="2020-08" db="EMBL/GenBank/DDBJ databases">
        <title>Genome public.</title>
        <authorList>
            <person name="Liu C."/>
            <person name="Sun Q."/>
        </authorList>
    </citation>
    <scope>NUCLEOTIDE SEQUENCE</scope>
    <source>
        <strain evidence="12">NSJ-23</strain>
    </source>
</reference>
<keyword evidence="4 10" id="KW-0227">DNA damage</keyword>
<proteinExistence type="inferred from homology"/>
<dbReference type="RefSeq" id="WP_147572190.1">
    <property type="nucleotide sequence ID" value="NZ_JACOPO010000001.1"/>
</dbReference>
<keyword evidence="5 10" id="KW-0378">Hydrolase</keyword>
<dbReference type="SUPFAM" id="SSF48150">
    <property type="entry name" value="DNA-glycosylase"/>
    <property type="match status" value="1"/>
</dbReference>
<keyword evidence="6 10" id="KW-0408">Iron</keyword>
<dbReference type="EMBL" id="JACOPO010000001">
    <property type="protein sequence ID" value="MBC5721774.1"/>
    <property type="molecule type" value="Genomic_DNA"/>
</dbReference>
<protein>
    <recommendedName>
        <fullName evidence="10">Endonuclease III</fullName>
        <ecNumber evidence="10">4.2.99.18</ecNumber>
    </recommendedName>
    <alternativeName>
        <fullName evidence="10">DNA-(apurinic or apyrimidinic site) lyase</fullName>
    </alternativeName>
</protein>
<keyword evidence="9 10" id="KW-0326">Glycosidase</keyword>
<dbReference type="PANTHER" id="PTHR10359">
    <property type="entry name" value="A/G-SPECIFIC ADENINE GLYCOSYLASE/ENDONUCLEASE III"/>
    <property type="match status" value="1"/>
</dbReference>
<dbReference type="GO" id="GO:0140078">
    <property type="term" value="F:class I DNA-(apurinic or apyrimidinic site) endonuclease activity"/>
    <property type="evidence" value="ECO:0007669"/>
    <property type="project" value="UniProtKB-EC"/>
</dbReference>
<organism evidence="12 13">
    <name type="scientific">Flintibacter hominis</name>
    <dbReference type="NCBI Taxonomy" id="2763048"/>
    <lineage>
        <taxon>Bacteria</taxon>
        <taxon>Bacillati</taxon>
        <taxon>Bacillota</taxon>
        <taxon>Clostridia</taxon>
        <taxon>Eubacteriales</taxon>
        <taxon>Flintibacter</taxon>
    </lineage>
</organism>
<dbReference type="GO" id="GO:0019104">
    <property type="term" value="F:DNA N-glycosylase activity"/>
    <property type="evidence" value="ECO:0007669"/>
    <property type="project" value="UniProtKB-UniRule"/>
</dbReference>
<keyword evidence="12" id="KW-0540">Nuclease</keyword>
<dbReference type="InterPro" id="IPR023170">
    <property type="entry name" value="HhH_base_excis_C"/>
</dbReference>